<proteinExistence type="predicted"/>
<keyword evidence="2" id="KW-1185">Reference proteome</keyword>
<dbReference type="Proteomes" id="UP001156682">
    <property type="component" value="Unassembled WGS sequence"/>
</dbReference>
<sequence length="323" mass="36655">MAVKTLEAFTEEEKNIAMDILSAKVSTMLGRKMEEGDWDFVYCNTKKIPETDWSNLHIDINHEGLGVEHKMLRVTKSGSILNECGTTKMHPAGTRSIRIPDESDPKKAMENILAQYNELIDTRSEAVKANSTNKSADMRIGWLLWKDTLDEFLYFEEEMTKPNVNDFYAEWSITPARGSRKSSRSLWVYEKESGKKKYSITTTAGAKIQPYFDVPAPNDENLYYFKVQGVLVDGGLVKVWLTKSTAKYLELLLGSLDSEVLSEAIDSFDINKNFELSDSNVAEKIAVPVLVKESSYEKLKILYPPLSDEYMLQQFAIHLGENS</sequence>
<dbReference type="RefSeq" id="WP_051610440.1">
    <property type="nucleotide sequence ID" value="NZ_BSOR01000080.1"/>
</dbReference>
<evidence type="ECO:0000313" key="1">
    <source>
        <dbReference type="EMBL" id="GLR65296.1"/>
    </source>
</evidence>
<dbReference type="EMBL" id="BSOR01000080">
    <property type="protein sequence ID" value="GLR65296.1"/>
    <property type="molecule type" value="Genomic_DNA"/>
</dbReference>
<gene>
    <name evidence="1" type="ORF">GCM10007878_27350</name>
</gene>
<evidence type="ECO:0000313" key="2">
    <source>
        <dbReference type="Proteomes" id="UP001156682"/>
    </source>
</evidence>
<reference evidence="2" key="1">
    <citation type="journal article" date="2019" name="Int. J. Syst. Evol. Microbiol.">
        <title>The Global Catalogue of Microorganisms (GCM) 10K type strain sequencing project: providing services to taxonomists for standard genome sequencing and annotation.</title>
        <authorList>
            <consortium name="The Broad Institute Genomics Platform"/>
            <consortium name="The Broad Institute Genome Sequencing Center for Infectious Disease"/>
            <person name="Wu L."/>
            <person name="Ma J."/>
        </authorList>
    </citation>
    <scope>NUCLEOTIDE SEQUENCE [LARGE SCALE GENOMIC DNA]</scope>
    <source>
        <strain evidence="2">NBRC 100033</strain>
    </source>
</reference>
<name>A0ABQ6A309_9GAMM</name>
<organism evidence="1 2">
    <name type="scientific">Marinospirillum insulare</name>
    <dbReference type="NCBI Taxonomy" id="217169"/>
    <lineage>
        <taxon>Bacteria</taxon>
        <taxon>Pseudomonadati</taxon>
        <taxon>Pseudomonadota</taxon>
        <taxon>Gammaproteobacteria</taxon>
        <taxon>Oceanospirillales</taxon>
        <taxon>Oceanospirillaceae</taxon>
        <taxon>Marinospirillum</taxon>
    </lineage>
</organism>
<protein>
    <submittedName>
        <fullName evidence="1">Uncharacterized protein</fullName>
    </submittedName>
</protein>
<comment type="caution">
    <text evidence="1">The sequence shown here is derived from an EMBL/GenBank/DDBJ whole genome shotgun (WGS) entry which is preliminary data.</text>
</comment>
<accession>A0ABQ6A309</accession>